<evidence type="ECO:0000256" key="2">
    <source>
        <dbReference type="SAM" id="MobiDB-lite"/>
    </source>
</evidence>
<sequence>MNPRLSVLLLCLLLGVPAWGASGLDAARGRAQAARTEVRSLRGQQQSLRDELNGLAARIEALKAERQGRLTTGTELDAALRRSQELSGSLTGLAQSVVAAEGESERAHLALHTALSDELGRLRAAWDATSDRGQRAKLLEAMRTVRAERDAVRAALPASRVPALDGAASVRDDPEDLLEQADTLRDTEDKVRERLKALRGRITEVREERDLDRRMNDFLGEESMFDEQDRRLRVRLSGDRVQVDRAVNRGGGASYMEDSPGAPTGNPAPPPGVSTPGDNVGGNPNNPGSFPNEPVPSSVTSARASDRRPQVDSVRAQDLAAGGPVDLAAMEAEAARLESLARELDGRASTLEHRAQELDKH</sequence>
<evidence type="ECO:0000256" key="3">
    <source>
        <dbReference type="SAM" id="SignalP"/>
    </source>
</evidence>
<feature type="compositionally biased region" description="Low complexity" evidence="2">
    <location>
        <begin position="276"/>
        <end position="292"/>
    </location>
</feature>
<feature type="chain" id="PRO_5045855675" evidence="3">
    <location>
        <begin position="21"/>
        <end position="361"/>
    </location>
</feature>
<evidence type="ECO:0000256" key="1">
    <source>
        <dbReference type="SAM" id="Coils"/>
    </source>
</evidence>
<name>A0ABX7NRG6_9BACT</name>
<organism evidence="4 5">
    <name type="scientific">Pyxidicoccus parkwayensis</name>
    <dbReference type="NCBI Taxonomy" id="2813578"/>
    <lineage>
        <taxon>Bacteria</taxon>
        <taxon>Pseudomonadati</taxon>
        <taxon>Myxococcota</taxon>
        <taxon>Myxococcia</taxon>
        <taxon>Myxococcales</taxon>
        <taxon>Cystobacterineae</taxon>
        <taxon>Myxococcaceae</taxon>
        <taxon>Pyxidicoccus</taxon>
    </lineage>
</organism>
<dbReference type="Proteomes" id="UP000662747">
    <property type="component" value="Chromosome"/>
</dbReference>
<feature type="coiled-coil region" evidence="1">
    <location>
        <begin position="327"/>
        <end position="354"/>
    </location>
</feature>
<keyword evidence="3" id="KW-0732">Signal</keyword>
<dbReference type="Gene3D" id="1.10.287.1490">
    <property type="match status" value="1"/>
</dbReference>
<protein>
    <submittedName>
        <fullName evidence="4">TetR family transcriptional regulator</fullName>
    </submittedName>
</protein>
<feature type="coiled-coil region" evidence="1">
    <location>
        <begin position="24"/>
        <end position="65"/>
    </location>
</feature>
<dbReference type="RefSeq" id="WP_206721577.1">
    <property type="nucleotide sequence ID" value="NZ_CP071090.1"/>
</dbReference>
<accession>A0ABX7NRG6</accession>
<reference evidence="4 5" key="1">
    <citation type="submission" date="2021-02" db="EMBL/GenBank/DDBJ databases">
        <title>De Novo genome assembly of isolated myxobacteria.</title>
        <authorList>
            <person name="Stevens D.C."/>
        </authorList>
    </citation>
    <scope>NUCLEOTIDE SEQUENCE [LARGE SCALE GENOMIC DNA]</scope>
    <source>
        <strain evidence="5">SCPEA02</strain>
    </source>
</reference>
<feature type="region of interest" description="Disordered" evidence="2">
    <location>
        <begin position="243"/>
        <end position="323"/>
    </location>
</feature>
<keyword evidence="1" id="KW-0175">Coiled coil</keyword>
<feature type="coiled-coil region" evidence="1">
    <location>
        <begin position="181"/>
        <end position="208"/>
    </location>
</feature>
<proteinExistence type="predicted"/>
<gene>
    <name evidence="4" type="ORF">JY651_32575</name>
</gene>
<evidence type="ECO:0000313" key="4">
    <source>
        <dbReference type="EMBL" id="QSQ19996.1"/>
    </source>
</evidence>
<keyword evidence="5" id="KW-1185">Reference proteome</keyword>
<feature type="signal peptide" evidence="3">
    <location>
        <begin position="1"/>
        <end position="20"/>
    </location>
</feature>
<dbReference type="EMBL" id="CP071090">
    <property type="protein sequence ID" value="QSQ19996.1"/>
    <property type="molecule type" value="Genomic_DNA"/>
</dbReference>
<evidence type="ECO:0000313" key="5">
    <source>
        <dbReference type="Proteomes" id="UP000662747"/>
    </source>
</evidence>